<dbReference type="InterPro" id="IPR014117">
    <property type="entry name" value="TraC-F-type"/>
</dbReference>
<proteinExistence type="predicted"/>
<name>A0A1X3ITL1_ECOLX</name>
<gene>
    <name evidence="2" type="ORF">ECXG_04238</name>
</gene>
<dbReference type="PANTHER" id="PTHR38467">
    <property type="match status" value="1"/>
</dbReference>
<dbReference type="PANTHER" id="PTHR38467:SF1">
    <property type="entry name" value="CONJUGATIVE TRANSFER: ASSEMBLY"/>
    <property type="match status" value="1"/>
</dbReference>
<dbReference type="InterPro" id="IPR053155">
    <property type="entry name" value="F-pilin_assembly_TraC"/>
</dbReference>
<dbReference type="Proteomes" id="UP000193942">
    <property type="component" value="Unassembled WGS sequence"/>
</dbReference>
<evidence type="ECO:0000259" key="1">
    <source>
        <dbReference type="Pfam" id="PF19044"/>
    </source>
</evidence>
<feature type="domain" description="TraG P-loop" evidence="1">
    <location>
        <begin position="487"/>
        <end position="772"/>
    </location>
</feature>
<dbReference type="NCBIfam" id="TIGR02746">
    <property type="entry name" value="TraC-F-type"/>
    <property type="match status" value="1"/>
</dbReference>
<reference evidence="2 3" key="1">
    <citation type="submission" date="2010-04" db="EMBL/GenBank/DDBJ databases">
        <title>The Genome Sequence of Escherichia coli TA447.</title>
        <authorList>
            <consortium name="The Broad Institute Genome Sequencing Platform"/>
            <consortium name="The Broad Institute Genome Sequencing Center for Infectious Disease"/>
            <person name="Feldgarden M."/>
            <person name="Gordon D.M."/>
            <person name="Johnson J.R."/>
            <person name="Johnston B.D."/>
            <person name="Young S."/>
            <person name="Zeng Q."/>
            <person name="Koehrsen M."/>
            <person name="Alvarado L."/>
            <person name="Berlin A.M."/>
            <person name="Borenstein D."/>
            <person name="Chapman S.B."/>
            <person name="Chen Z."/>
            <person name="Engels R."/>
            <person name="Freedman E."/>
            <person name="Gellesch M."/>
            <person name="Goldberg J."/>
            <person name="Griggs A."/>
            <person name="Gujja S."/>
            <person name="Heilman E.R."/>
            <person name="Heiman D.I."/>
            <person name="Hepburn T.A."/>
            <person name="Howarth C."/>
            <person name="Jen D."/>
            <person name="Larson L."/>
            <person name="Mehta T."/>
            <person name="Park D."/>
            <person name="Pearson M."/>
            <person name="Richards J."/>
            <person name="Roberts A."/>
            <person name="Saif S."/>
            <person name="Shea T.D."/>
            <person name="Shenoy N."/>
            <person name="Sisk P."/>
            <person name="Stolte C."/>
            <person name="Sykes S.N."/>
            <person name="Walk T."/>
            <person name="White J."/>
            <person name="Yandava C."/>
            <person name="Haas B."/>
            <person name="Henn M.R."/>
            <person name="Nusbaum C."/>
            <person name="Birren B."/>
        </authorList>
    </citation>
    <scope>NUCLEOTIDE SEQUENCE [LARGE SCALE GENOMIC DNA]</scope>
    <source>
        <strain evidence="2 3">TA447</strain>
    </source>
</reference>
<dbReference type="InterPro" id="IPR043964">
    <property type="entry name" value="P-loop_TraG"/>
</dbReference>
<comment type="caution">
    <text evidence="2">The sequence shown here is derived from an EMBL/GenBank/DDBJ whole genome shotgun (WGS) entry which is preliminary data.</text>
</comment>
<dbReference type="EMBL" id="ADIZ01000046">
    <property type="protein sequence ID" value="OSK88039.1"/>
    <property type="molecule type" value="Genomic_DNA"/>
</dbReference>
<dbReference type="Pfam" id="PF11130">
    <property type="entry name" value="TraC_F_IV"/>
    <property type="match status" value="1"/>
</dbReference>
<dbReference type="InterPro" id="IPR025955">
    <property type="entry name" value="TraC/Conjuga_ATPase"/>
</dbReference>
<organism evidence="2 3">
    <name type="scientific">Escherichia coli TA447</name>
    <dbReference type="NCBI Taxonomy" id="656447"/>
    <lineage>
        <taxon>Bacteria</taxon>
        <taxon>Pseudomonadati</taxon>
        <taxon>Pseudomonadota</taxon>
        <taxon>Gammaproteobacteria</taxon>
        <taxon>Enterobacterales</taxon>
        <taxon>Enterobacteriaceae</taxon>
        <taxon>Escherichia</taxon>
    </lineage>
</organism>
<protein>
    <submittedName>
        <fullName evidence="2">Type-IV secretion system protein TraC</fullName>
    </submittedName>
</protein>
<evidence type="ECO:0000313" key="2">
    <source>
        <dbReference type="EMBL" id="OSK88039.1"/>
    </source>
</evidence>
<accession>A0A1X3ITL1</accession>
<dbReference type="Pfam" id="PF19044">
    <property type="entry name" value="P-loop_TraG"/>
    <property type="match status" value="1"/>
</dbReference>
<sequence>MTENVPHEQAEVKGWQVLLSQLMGGWKKPDGSQQARQILDEMDYPSFASLLPYRQYDPDSELFINAKTAGFVLECRPLSGASEAISKSLDYFLRDKIPRKIPLTFTLVGSPCVRPMLEHGLADFRWQGKRADEFNAITRAYYERAALTQFANKKGYPLTLRHYRLFVSYAEDAGSLTEQKKTELNQVANRVVAGLASAGLWSQRVDKNGLVSLVRELANFRHGNIEPPAGNVSEFEPLNTECVDRSLRLMLHPDRIEQSLQAQRGGERERTRILNFMLEKNPEKPYALWQMGDNISNVTDPLCTISCPFVMTLALEVEEQAGTQREANRKFIQLDKKANSPFAKFVPSVKKQAAEWGGLRESLSTNQDSLARFYFNVTLFCEDKDEVALETEMAVLNTFRRNGLSMYMPEFMQLRNYLSVFPFMMPEGLWSDICRSNAIQRARASNVANILPVVADNQVCLQGLPIPSYRNQLSFLNLFDRNAGLDTDNNNLSVTGTSGGGKSFLMQGIIRQVLDSGGRAWVFDMGDSYKGLCRNVGGVYLNALDLRFNPFANIVDIKESAESIRNLLVVLANPSGDCDDTFMSLLLKAVHDVWESKGNRARIDDIVHYMKEAIQQPEYRDTTTVRARMEEIIVGLDKYCSWGIYGEYFNSEKPSLDDNVRFSVLEMGELKDKPDLLAAVMFSMMIYVEQRMYLSDRQQHKVCLIDEAWKLLSKDNKRAEDFIENGYRTARKYNGAYITITQGIEDFDGHKASGAAKAAWANSSFKIILRQNRDAFRKYCLDNPDAFTRFEREVIEGFPAAREAHFSAFMLRYGGRVSFHRLLLDPISRVMFSSDGEDFDYRETGLRAGKDIHDIIGELAWRKFPQEMETLTGWIQQTHCPPLLKRPTIAPVNVPVAVFVA</sequence>
<evidence type="ECO:0000313" key="3">
    <source>
        <dbReference type="Proteomes" id="UP000193942"/>
    </source>
</evidence>
<dbReference type="InterPro" id="IPR027417">
    <property type="entry name" value="P-loop_NTPase"/>
</dbReference>
<dbReference type="NCBIfam" id="NF010278">
    <property type="entry name" value="PRK13721.1"/>
    <property type="match status" value="1"/>
</dbReference>
<dbReference type="AlphaFoldDB" id="A0A1X3ITL1"/>
<dbReference type="Gene3D" id="3.40.50.300">
    <property type="entry name" value="P-loop containing nucleotide triphosphate hydrolases"/>
    <property type="match status" value="1"/>
</dbReference>
<dbReference type="Gene3D" id="1.10.8.730">
    <property type="match status" value="1"/>
</dbReference>
<dbReference type="SUPFAM" id="SSF52540">
    <property type="entry name" value="P-loop containing nucleoside triphosphate hydrolases"/>
    <property type="match status" value="1"/>
</dbReference>